<organism evidence="2 3">
    <name type="scientific">Parabacteroides distasonis</name>
    <dbReference type="NCBI Taxonomy" id="823"/>
    <lineage>
        <taxon>Bacteria</taxon>
        <taxon>Pseudomonadati</taxon>
        <taxon>Bacteroidota</taxon>
        <taxon>Bacteroidia</taxon>
        <taxon>Bacteroidales</taxon>
        <taxon>Tannerellaceae</taxon>
        <taxon>Parabacteroides</taxon>
    </lineage>
</organism>
<dbReference type="CDD" id="cd03801">
    <property type="entry name" value="GT4_PimA-like"/>
    <property type="match status" value="1"/>
</dbReference>
<dbReference type="PANTHER" id="PTHR12526">
    <property type="entry name" value="GLYCOSYLTRANSFERASE"/>
    <property type="match status" value="1"/>
</dbReference>
<dbReference type="RefSeq" id="WP_121961420.1">
    <property type="nucleotide sequence ID" value="NZ_VOHW01000023.1"/>
</dbReference>
<evidence type="ECO:0000259" key="1">
    <source>
        <dbReference type="Pfam" id="PF13439"/>
    </source>
</evidence>
<dbReference type="AlphaFoldDB" id="A0A5C6K5Z8"/>
<dbReference type="EMBL" id="VOHW01000023">
    <property type="protein sequence ID" value="TWV57989.1"/>
    <property type="molecule type" value="Genomic_DNA"/>
</dbReference>
<dbReference type="PANTHER" id="PTHR12526:SF630">
    <property type="entry name" value="GLYCOSYLTRANSFERASE"/>
    <property type="match status" value="1"/>
</dbReference>
<reference evidence="2 3" key="1">
    <citation type="submission" date="2019-07" db="EMBL/GenBank/DDBJ databases">
        <title>Genome sequencing of Parabacteroides distasonis iSURF_7.</title>
        <authorList>
            <person name="Degefu H.N."/>
            <person name="Ruoff K.L."/>
            <person name="Price C.E."/>
            <person name="Valls R.A."/>
            <person name="O'Toole G.A."/>
        </authorList>
    </citation>
    <scope>NUCLEOTIDE SEQUENCE [LARGE SCALE GENOMIC DNA]</scope>
    <source>
        <strain evidence="2 3">CFPLTA003_1B</strain>
    </source>
</reference>
<sequence length="362" mass="42158">MKKILCFIGSMRGGGSQRQMFELIKVLHAEGHAITLLTYSRSNQYRLPDGVVWETIDCPSRILKIFSLYTFLWLRKYDVVISFIQYFSVQILPFYWINRKNRPLIICGERNITLKPDWFEPFLFKLYHEVTDYIVPNTYYQKEYISKVSPLLKDKIHVIYNSIDTDYFYPRRKKCLGPIREIIVTARYVPQKNPYILLEVIKKLKAKNVIGFHFSWYGDLESKADSVKEVIGNMRKIIAENLLDDLISLNGYSEDPCRLYQGADCFCLPSLHEGVPNSMIEAMSCELPCIVSAVADNSLIVRDEENGFLFDPKDVDDFCRTVVRYLNLSEEQSFLMGRNARLTVKEKFSSAIFAEAYINLIK</sequence>
<dbReference type="Pfam" id="PF13439">
    <property type="entry name" value="Glyco_transf_4"/>
    <property type="match status" value="1"/>
</dbReference>
<keyword evidence="2" id="KW-0808">Transferase</keyword>
<dbReference type="GO" id="GO:0016757">
    <property type="term" value="F:glycosyltransferase activity"/>
    <property type="evidence" value="ECO:0007669"/>
    <property type="project" value="UniProtKB-ARBA"/>
</dbReference>
<dbReference type="SUPFAM" id="SSF53756">
    <property type="entry name" value="UDP-Glycosyltransferase/glycogen phosphorylase"/>
    <property type="match status" value="1"/>
</dbReference>
<dbReference type="InterPro" id="IPR028098">
    <property type="entry name" value="Glyco_trans_4-like_N"/>
</dbReference>
<feature type="domain" description="Glycosyltransferase subfamily 4-like N-terminal" evidence="1">
    <location>
        <begin position="14"/>
        <end position="166"/>
    </location>
</feature>
<accession>A0A5C6K5Z8</accession>
<evidence type="ECO:0000313" key="3">
    <source>
        <dbReference type="Proteomes" id="UP000315827"/>
    </source>
</evidence>
<comment type="caution">
    <text evidence="2">The sequence shown here is derived from an EMBL/GenBank/DDBJ whole genome shotgun (WGS) entry which is preliminary data.</text>
</comment>
<dbReference type="Proteomes" id="UP000315827">
    <property type="component" value="Unassembled WGS sequence"/>
</dbReference>
<gene>
    <name evidence="2" type="ORF">FSA05_21950</name>
</gene>
<evidence type="ECO:0000313" key="2">
    <source>
        <dbReference type="EMBL" id="TWV57989.1"/>
    </source>
</evidence>
<protein>
    <submittedName>
        <fullName evidence="2">Glycosyltransferase family 4 protein</fullName>
    </submittedName>
</protein>
<dbReference type="Pfam" id="PF13692">
    <property type="entry name" value="Glyco_trans_1_4"/>
    <property type="match status" value="1"/>
</dbReference>
<proteinExistence type="predicted"/>
<name>A0A5C6K5Z8_PARDI</name>
<dbReference type="Gene3D" id="3.40.50.2000">
    <property type="entry name" value="Glycogen Phosphorylase B"/>
    <property type="match status" value="2"/>
</dbReference>